<organism evidence="1 2">
    <name type="scientific">Shinella kummerowiae</name>
    <dbReference type="NCBI Taxonomy" id="417745"/>
    <lineage>
        <taxon>Bacteria</taxon>
        <taxon>Pseudomonadati</taxon>
        <taxon>Pseudomonadota</taxon>
        <taxon>Alphaproteobacteria</taxon>
        <taxon>Hyphomicrobiales</taxon>
        <taxon>Rhizobiaceae</taxon>
        <taxon>Shinella</taxon>
    </lineage>
</organism>
<accession>A0A6N8S734</accession>
<name>A0A6N8S734_9HYPH</name>
<gene>
    <name evidence="1" type="ORF">GR138_06665</name>
</gene>
<dbReference type="AlphaFoldDB" id="A0A6N8S734"/>
<dbReference type="EMBL" id="WUMK01000002">
    <property type="protein sequence ID" value="MXN44864.1"/>
    <property type="molecule type" value="Genomic_DNA"/>
</dbReference>
<evidence type="ECO:0000313" key="2">
    <source>
        <dbReference type="Proteomes" id="UP000435802"/>
    </source>
</evidence>
<protein>
    <submittedName>
        <fullName evidence="1">Uncharacterized protein</fullName>
    </submittedName>
</protein>
<comment type="caution">
    <text evidence="1">The sequence shown here is derived from an EMBL/GenBank/DDBJ whole genome shotgun (WGS) entry which is preliminary data.</text>
</comment>
<proteinExistence type="predicted"/>
<evidence type="ECO:0000313" key="1">
    <source>
        <dbReference type="EMBL" id="MXN44864.1"/>
    </source>
</evidence>
<dbReference type="RefSeq" id="WP_160857823.1">
    <property type="nucleotide sequence ID" value="NZ_JAODWE010000005.1"/>
</dbReference>
<reference evidence="1 2" key="1">
    <citation type="submission" date="2019-12" db="EMBL/GenBank/DDBJ databases">
        <title>Shinella kummerowiae sp. nov., a symbiotic bacterium isolated from root nodules of the herbal legume Kummerowia stipulacea.</title>
        <authorList>
            <person name="Gao J."/>
        </authorList>
    </citation>
    <scope>NUCLEOTIDE SEQUENCE [LARGE SCALE GENOMIC DNA]</scope>
    <source>
        <strain evidence="1 2">CCBAU 25048</strain>
    </source>
</reference>
<sequence>MKVKQAYGKKPDSLVFVPPNFYRFVKSAVAKSVPHEAAGPASPLPQDE</sequence>
<dbReference type="Proteomes" id="UP000435802">
    <property type="component" value="Unassembled WGS sequence"/>
</dbReference>
<keyword evidence="2" id="KW-1185">Reference proteome</keyword>